<protein>
    <recommendedName>
        <fullName evidence="4">DUF222 domain-containing protein</fullName>
    </recommendedName>
</protein>
<evidence type="ECO:0000256" key="1">
    <source>
        <dbReference type="SAM" id="MobiDB-lite"/>
    </source>
</evidence>
<evidence type="ECO:0008006" key="4">
    <source>
        <dbReference type="Google" id="ProtNLM"/>
    </source>
</evidence>
<evidence type="ECO:0000313" key="3">
    <source>
        <dbReference type="Proteomes" id="UP000680206"/>
    </source>
</evidence>
<keyword evidence="3" id="KW-1185">Reference proteome</keyword>
<evidence type="ECO:0000313" key="2">
    <source>
        <dbReference type="EMBL" id="MBO2461487.1"/>
    </source>
</evidence>
<organism evidence="2 3">
    <name type="scientific">Actinomadura violacea</name>
    <dbReference type="NCBI Taxonomy" id="2819934"/>
    <lineage>
        <taxon>Bacteria</taxon>
        <taxon>Bacillati</taxon>
        <taxon>Actinomycetota</taxon>
        <taxon>Actinomycetes</taxon>
        <taxon>Streptosporangiales</taxon>
        <taxon>Thermomonosporaceae</taxon>
        <taxon>Actinomadura</taxon>
    </lineage>
</organism>
<feature type="region of interest" description="Disordered" evidence="1">
    <location>
        <begin position="105"/>
        <end position="125"/>
    </location>
</feature>
<gene>
    <name evidence="2" type="ORF">J4709_28285</name>
</gene>
<comment type="caution">
    <text evidence="2">The sequence shown here is derived from an EMBL/GenBank/DDBJ whole genome shotgun (WGS) entry which is preliminary data.</text>
</comment>
<dbReference type="EMBL" id="JAGEPF010000018">
    <property type="protein sequence ID" value="MBO2461487.1"/>
    <property type="molecule type" value="Genomic_DNA"/>
</dbReference>
<sequence>MRTPAPSTIPERLTGHQRECLQAAVHLLRWDFAPIIAAAGDPVAEQQWQQQMIDTCATGHTCEVTAHGIAVGPYRIPWANLIAQFRDAVTEEIRDRMSAALDALTAHQKAKPETPAPGSLLTHSSTDPDQVAAWRAALAAHDEQGRVISAEVYAVLTETLHAEPRGQAALF</sequence>
<proteinExistence type="predicted"/>
<reference evidence="2 3" key="1">
    <citation type="submission" date="2021-03" db="EMBL/GenBank/DDBJ databases">
        <title>Actinomadura violae sp. nov., isolated from lichen in Thailand.</title>
        <authorList>
            <person name="Kanchanasin P."/>
            <person name="Saeng-In P."/>
            <person name="Phongsopitanun W."/>
            <person name="Yuki M."/>
            <person name="Kudo T."/>
            <person name="Ohkuma M."/>
            <person name="Tanasupawat S."/>
        </authorList>
    </citation>
    <scope>NUCLEOTIDE SEQUENCE [LARGE SCALE GENOMIC DNA]</scope>
    <source>
        <strain evidence="2 3">LCR2-06</strain>
    </source>
</reference>
<dbReference type="Proteomes" id="UP000680206">
    <property type="component" value="Unassembled WGS sequence"/>
</dbReference>
<accession>A0ABS3RXK1</accession>
<dbReference type="RefSeq" id="WP_208244846.1">
    <property type="nucleotide sequence ID" value="NZ_JAGEPF010000018.1"/>
</dbReference>
<name>A0ABS3RXK1_9ACTN</name>